<dbReference type="AlphaFoldDB" id="A0A0P1BK31"/>
<name>A0A0P1BK31_9BASI</name>
<accession>A0A0P1BK31</accession>
<proteinExistence type="predicted"/>
<protein>
    <submittedName>
        <fullName evidence="1">Uncharacterized protein</fullName>
    </submittedName>
</protein>
<dbReference type="EMBL" id="CCYA01000278">
    <property type="protein sequence ID" value="CEH16102.1"/>
    <property type="molecule type" value="Genomic_DNA"/>
</dbReference>
<keyword evidence="2" id="KW-1185">Reference proteome</keyword>
<organism evidence="1 2">
    <name type="scientific">Ceraceosorus bombacis</name>
    <dbReference type="NCBI Taxonomy" id="401625"/>
    <lineage>
        <taxon>Eukaryota</taxon>
        <taxon>Fungi</taxon>
        <taxon>Dikarya</taxon>
        <taxon>Basidiomycota</taxon>
        <taxon>Ustilaginomycotina</taxon>
        <taxon>Exobasidiomycetes</taxon>
        <taxon>Ceraceosorales</taxon>
        <taxon>Ceraceosoraceae</taxon>
        <taxon>Ceraceosorus</taxon>
    </lineage>
</organism>
<dbReference type="Proteomes" id="UP000054845">
    <property type="component" value="Unassembled WGS sequence"/>
</dbReference>
<sequence>MCNIIRTKPKATCPPSPPMISSAGLKAALERDSLWDGMGLTAAARLRRCEPARKSLQATVRVGISQASEQSKLAD</sequence>
<evidence type="ECO:0000313" key="2">
    <source>
        <dbReference type="Proteomes" id="UP000054845"/>
    </source>
</evidence>
<reference evidence="2" key="1">
    <citation type="submission" date="2014-09" db="EMBL/GenBank/DDBJ databases">
        <authorList>
            <person name="Sharma Rahul"/>
            <person name="Thines Marco"/>
        </authorList>
    </citation>
    <scope>NUCLEOTIDE SEQUENCE [LARGE SCALE GENOMIC DNA]</scope>
</reference>
<evidence type="ECO:0000313" key="1">
    <source>
        <dbReference type="EMBL" id="CEH16102.1"/>
    </source>
</evidence>